<evidence type="ECO:0000256" key="1">
    <source>
        <dbReference type="ARBA" id="ARBA00012513"/>
    </source>
</evidence>
<dbReference type="SUPFAM" id="SSF56112">
    <property type="entry name" value="Protein kinase-like (PK-like)"/>
    <property type="match status" value="1"/>
</dbReference>
<evidence type="ECO:0000256" key="6">
    <source>
        <dbReference type="SAM" id="MobiDB-lite"/>
    </source>
</evidence>
<evidence type="ECO:0000256" key="4">
    <source>
        <dbReference type="ARBA" id="ARBA00022777"/>
    </source>
</evidence>
<evidence type="ECO:0000256" key="3">
    <source>
        <dbReference type="ARBA" id="ARBA00022741"/>
    </source>
</evidence>
<dbReference type="InterPro" id="IPR011009">
    <property type="entry name" value="Kinase-like_dom_sf"/>
</dbReference>
<feature type="region of interest" description="Disordered" evidence="6">
    <location>
        <begin position="254"/>
        <end position="304"/>
    </location>
</feature>
<keyword evidence="4 8" id="KW-0418">Kinase</keyword>
<dbReference type="VEuPathDB" id="TriTrypDB:BSAL_44170"/>
<reference evidence="9" key="1">
    <citation type="submission" date="2015-09" db="EMBL/GenBank/DDBJ databases">
        <authorList>
            <consortium name="Pathogen Informatics"/>
        </authorList>
    </citation>
    <scope>NUCLEOTIDE SEQUENCE [LARGE SCALE GENOMIC DNA]</scope>
    <source>
        <strain evidence="9">Lake Konstanz</strain>
    </source>
</reference>
<keyword evidence="2" id="KW-0808">Transferase</keyword>
<feature type="domain" description="Protein kinase" evidence="7">
    <location>
        <begin position="1"/>
        <end position="147"/>
    </location>
</feature>
<dbReference type="InterPro" id="IPR050660">
    <property type="entry name" value="NEK_Ser/Thr_kinase"/>
</dbReference>
<evidence type="ECO:0000259" key="7">
    <source>
        <dbReference type="PROSITE" id="PS50011"/>
    </source>
</evidence>
<dbReference type="PANTHER" id="PTHR43671:SF13">
    <property type="entry name" value="SERINE_THREONINE-PROTEIN KINASE NEK2"/>
    <property type="match status" value="1"/>
</dbReference>
<feature type="compositionally biased region" description="Pro residues" evidence="6">
    <location>
        <begin position="280"/>
        <end position="292"/>
    </location>
</feature>
<gene>
    <name evidence="8" type="ORF">BSAL_44170</name>
</gene>
<keyword evidence="5" id="KW-0067">ATP-binding</keyword>
<dbReference type="PANTHER" id="PTHR43671">
    <property type="entry name" value="SERINE/THREONINE-PROTEIN KINASE NEK"/>
    <property type="match status" value="1"/>
</dbReference>
<proteinExistence type="predicted"/>
<dbReference type="Gene3D" id="1.10.510.10">
    <property type="entry name" value="Transferase(Phosphotransferase) domain 1"/>
    <property type="match status" value="1"/>
</dbReference>
<dbReference type="EC" id="2.7.11.1" evidence="1"/>
<evidence type="ECO:0000313" key="9">
    <source>
        <dbReference type="Proteomes" id="UP000051952"/>
    </source>
</evidence>
<name>A0A0S4KM62_BODSA</name>
<feature type="non-terminal residue" evidence="8">
    <location>
        <position position="304"/>
    </location>
</feature>
<keyword evidence="9" id="KW-1185">Reference proteome</keyword>
<dbReference type="SMART" id="SM00220">
    <property type="entry name" value="S_TKc"/>
    <property type="match status" value="1"/>
</dbReference>
<evidence type="ECO:0000256" key="5">
    <source>
        <dbReference type="ARBA" id="ARBA00022840"/>
    </source>
</evidence>
<feature type="compositionally biased region" description="Low complexity" evidence="6">
    <location>
        <begin position="258"/>
        <end position="277"/>
    </location>
</feature>
<accession>A0A0S4KM62</accession>
<dbReference type="GO" id="GO:0005524">
    <property type="term" value="F:ATP binding"/>
    <property type="evidence" value="ECO:0007669"/>
    <property type="project" value="UniProtKB-KW"/>
</dbReference>
<dbReference type="OrthoDB" id="10252171at2759"/>
<protein>
    <recommendedName>
        <fullName evidence="1">non-specific serine/threonine protein kinase</fullName>
        <ecNumber evidence="1">2.7.11.1</ecNumber>
    </recommendedName>
</protein>
<dbReference type="EMBL" id="CYKH01002183">
    <property type="protein sequence ID" value="CUI15470.1"/>
    <property type="molecule type" value="Genomic_DNA"/>
</dbReference>
<dbReference type="AlphaFoldDB" id="A0A0S4KM62"/>
<dbReference type="Proteomes" id="UP000051952">
    <property type="component" value="Unassembled WGS sequence"/>
</dbReference>
<dbReference type="InterPro" id="IPR000719">
    <property type="entry name" value="Prot_kinase_dom"/>
</dbReference>
<keyword evidence="3" id="KW-0547">Nucleotide-binding</keyword>
<dbReference type="PROSITE" id="PS50011">
    <property type="entry name" value="PROTEIN_KINASE_DOM"/>
    <property type="match status" value="1"/>
</dbReference>
<dbReference type="OMA" id="EKFRTHG"/>
<feature type="non-terminal residue" evidence="8">
    <location>
        <position position="1"/>
    </location>
</feature>
<evidence type="ECO:0000256" key="2">
    <source>
        <dbReference type="ARBA" id="ARBA00022679"/>
    </source>
</evidence>
<dbReference type="GO" id="GO:0004674">
    <property type="term" value="F:protein serine/threonine kinase activity"/>
    <property type="evidence" value="ECO:0007669"/>
    <property type="project" value="UniProtKB-EC"/>
</dbReference>
<sequence>LGLQYLHSHSPPTMHRDIKPENILLSRGGRVKWCDFDSCSPDIADTVQVGTLGYEAPETLQDGYTEKVDLWSMGRVLLRIVQDSTPATTMTTAAIALRLKDPDWQPRDDFHLNEIPDAPLRDLIFHLLERNPEKRLDAFQALQHPALTPNFYNGSYRGSDNLFTEAVEKFRTHGIVIGDGGAEKSELHQFFQVMKNDGNKVSKEDQSTLQDLFKQIVYSRQQPSVEFLNKFYEKWADDSFLLVSPDALRKWKHQNTEAAAPSSVPSASFSSDNSSQALPTSPPEPHATPLSPPEGNRSMEFSRH</sequence>
<organism evidence="8 9">
    <name type="scientific">Bodo saltans</name>
    <name type="common">Flagellated protozoan</name>
    <dbReference type="NCBI Taxonomy" id="75058"/>
    <lineage>
        <taxon>Eukaryota</taxon>
        <taxon>Discoba</taxon>
        <taxon>Euglenozoa</taxon>
        <taxon>Kinetoplastea</taxon>
        <taxon>Metakinetoplastina</taxon>
        <taxon>Eubodonida</taxon>
        <taxon>Bodonidae</taxon>
        <taxon>Bodo</taxon>
    </lineage>
</organism>
<dbReference type="Pfam" id="PF00069">
    <property type="entry name" value="Pkinase"/>
    <property type="match status" value="1"/>
</dbReference>
<evidence type="ECO:0000313" key="8">
    <source>
        <dbReference type="EMBL" id="CUI15470.1"/>
    </source>
</evidence>